<dbReference type="NCBIfam" id="NF041710">
    <property type="entry name" value="UDPacetylman_taseTarA"/>
    <property type="match status" value="1"/>
</dbReference>
<gene>
    <name evidence="7" type="primary">tagA</name>
    <name evidence="7" type="ORF">NCTC11807_02347</name>
</gene>
<dbReference type="RefSeq" id="WP_115313888.1">
    <property type="nucleotide sequence ID" value="NZ_CP066042.1"/>
</dbReference>
<reference evidence="7 8" key="1">
    <citation type="submission" date="2018-06" db="EMBL/GenBank/DDBJ databases">
        <authorList>
            <consortium name="Pathogen Informatics"/>
            <person name="Doyle S."/>
        </authorList>
    </citation>
    <scope>NUCLEOTIDE SEQUENCE [LARGE SCALE GENOMIC DNA]</scope>
    <source>
        <strain evidence="7 8">NCTC11807</strain>
    </source>
</reference>
<dbReference type="HAMAP" id="MF_02070">
    <property type="entry name" value="TagA_TarA"/>
    <property type="match status" value="1"/>
</dbReference>
<accession>A0A380H9H7</accession>
<dbReference type="GO" id="GO:0071555">
    <property type="term" value="P:cell wall organization"/>
    <property type="evidence" value="ECO:0007669"/>
    <property type="project" value="UniProtKB-KW"/>
</dbReference>
<dbReference type="UniPathway" id="UPA00790"/>
<evidence type="ECO:0000256" key="4">
    <source>
        <dbReference type="ARBA" id="ARBA00022944"/>
    </source>
</evidence>
<dbReference type="CDD" id="cd06533">
    <property type="entry name" value="Glyco_transf_WecG_TagA"/>
    <property type="match status" value="1"/>
</dbReference>
<dbReference type="UniPathway" id="UPA00632"/>
<comment type="function">
    <text evidence="6">Catalyzes the conversion of GlcNAc-PP-undecaprenol into ManNAc-GlcNAc-PP-undecaprenol, the first committed lipid intermediate in the de novo synthesis of teichoic acid.</text>
</comment>
<dbReference type="AlphaFoldDB" id="A0A380H9H7"/>
<keyword evidence="2 6" id="KW-0328">Glycosyltransferase</keyword>
<comment type="catalytic activity">
    <reaction evidence="6">
        <text>UDP-N-acetyl-alpha-D-mannosamine + N-acetyl-alpha-D-glucosaminyl-di-trans,octa-cis-undecaprenyl diphosphate = N-acetyl-beta-D-mannosaminyl-(1-&gt;4)-N-acetyl-alpha-D-glucosaminyl di-trans,octa-cis-undecaprenyl diphosphate + UDP + H(+)</text>
        <dbReference type="Rhea" id="RHEA:16053"/>
        <dbReference type="ChEBI" id="CHEBI:15378"/>
        <dbReference type="ChEBI" id="CHEBI:58223"/>
        <dbReference type="ChEBI" id="CHEBI:62959"/>
        <dbReference type="ChEBI" id="CHEBI:68623"/>
        <dbReference type="ChEBI" id="CHEBI:132210"/>
        <dbReference type="EC" id="2.4.1.187"/>
    </reaction>
</comment>
<dbReference type="InterPro" id="IPR034714">
    <property type="entry name" value="TagA_TarA"/>
</dbReference>
<keyword evidence="8" id="KW-1185">Reference proteome</keyword>
<comment type="pathway">
    <text evidence="6">Cell wall biogenesis; teichoic acid biosynthesis.</text>
</comment>
<evidence type="ECO:0000256" key="1">
    <source>
        <dbReference type="ARBA" id="ARBA00004837"/>
    </source>
</evidence>
<keyword evidence="4 6" id="KW-0777">Teichoic acid biosynthesis</keyword>
<dbReference type="InterPro" id="IPR053391">
    <property type="entry name" value="TAB_Glycosyltransferase"/>
</dbReference>
<protein>
    <recommendedName>
        <fullName evidence="6">N-acetylglucosaminyldiphosphoundecaprenol N-acetyl-beta-D-mannosaminyltransferase</fullName>
        <ecNumber evidence="6">2.4.1.187</ecNumber>
    </recommendedName>
    <alternativeName>
        <fullName evidence="6">N-acetylmannosaminyltransferase</fullName>
    </alternativeName>
    <alternativeName>
        <fullName evidence="6">UDP-N-acetylmannosamine transferase</fullName>
    </alternativeName>
    <alternativeName>
        <fullName evidence="6">UDP-N-acetylmannosamine:N-acetylglucosaminyl pyrophosphorylundecaprenol N-acetylmannosaminyltransferase</fullName>
    </alternativeName>
</protein>
<evidence type="ECO:0000256" key="2">
    <source>
        <dbReference type="ARBA" id="ARBA00022676"/>
    </source>
</evidence>
<dbReference type="PANTHER" id="PTHR34136">
    <property type="match status" value="1"/>
</dbReference>
<evidence type="ECO:0000256" key="3">
    <source>
        <dbReference type="ARBA" id="ARBA00022679"/>
    </source>
</evidence>
<dbReference type="EC" id="2.4.1.187" evidence="6"/>
<dbReference type="GeneID" id="63935728"/>
<dbReference type="EMBL" id="UHDZ01000001">
    <property type="protein sequence ID" value="SUM73855.1"/>
    <property type="molecule type" value="Genomic_DNA"/>
</dbReference>
<name>A0A380H9H7_9STAP</name>
<organism evidence="7 8">
    <name type="scientific">Staphylococcus saccharolyticus</name>
    <dbReference type="NCBI Taxonomy" id="33028"/>
    <lineage>
        <taxon>Bacteria</taxon>
        <taxon>Bacillati</taxon>
        <taxon>Bacillota</taxon>
        <taxon>Bacilli</taxon>
        <taxon>Bacillales</taxon>
        <taxon>Staphylococcaceae</taxon>
        <taxon>Staphylococcus</taxon>
    </lineage>
</organism>
<dbReference type="GO" id="GO:0047244">
    <property type="term" value="F:N-acetylglucosaminyldiphosphoundecaprenol N-acetyl-beta-D-mannosaminyltransferase activity"/>
    <property type="evidence" value="ECO:0007669"/>
    <property type="project" value="UniProtKB-UniRule"/>
</dbReference>
<evidence type="ECO:0000256" key="5">
    <source>
        <dbReference type="ARBA" id="ARBA00023316"/>
    </source>
</evidence>
<dbReference type="InterPro" id="IPR004629">
    <property type="entry name" value="WecG_TagA_CpsF"/>
</dbReference>
<dbReference type="Pfam" id="PF03808">
    <property type="entry name" value="Glyco_tran_WecG"/>
    <property type="match status" value="1"/>
</dbReference>
<sequence>MNNKQFNNSKVNILGVNFNNTTILELVENIKLFFSTKTDKNLFIVTANPEIVDYATEHRSYRKLINKADYVVADGTGIVKASKRLQKPLRRRVPGIELLEASLKIAHDKQQRVYLLGSKNEIIEVAERKLQLKYPNITFAHHHGYINLKDETVIKRMTTFNPDYIFVGMGFPKQEQWIAKHSDKFQQTLMMGVGGSFEVLSGSKKRAPKLFQKLNIEWLYRVLIDWKRIGRMASIPKFMIKVAKQKRKNKTLK</sequence>
<dbReference type="NCBIfam" id="TIGR00696">
    <property type="entry name" value="wecG_tagA_cpsF"/>
    <property type="match status" value="1"/>
</dbReference>
<evidence type="ECO:0000313" key="8">
    <source>
        <dbReference type="Proteomes" id="UP000255425"/>
    </source>
</evidence>
<dbReference type="PANTHER" id="PTHR34136:SF1">
    <property type="entry name" value="UDP-N-ACETYL-D-MANNOSAMINURONIC ACID TRANSFERASE"/>
    <property type="match status" value="1"/>
</dbReference>
<dbReference type="GO" id="GO:0019350">
    <property type="term" value="P:teichoic acid biosynthetic process"/>
    <property type="evidence" value="ECO:0007669"/>
    <property type="project" value="UniProtKB-UniRule"/>
</dbReference>
<evidence type="ECO:0000256" key="6">
    <source>
        <dbReference type="HAMAP-Rule" id="MF_02070"/>
    </source>
</evidence>
<proteinExistence type="inferred from homology"/>
<dbReference type="Proteomes" id="UP000255425">
    <property type="component" value="Unassembled WGS sequence"/>
</dbReference>
<keyword evidence="3 6" id="KW-0808">Transferase</keyword>
<keyword evidence="5 6" id="KW-0961">Cell wall biogenesis/degradation</keyword>
<comment type="pathway">
    <text evidence="1">Cell wall biogenesis; poly(ribitol phosphate) teichoic acid biosynthesis.</text>
</comment>
<comment type="similarity">
    <text evidence="6">Belongs to the glycosyltransferase 26 family. TagA/TarA subfamily.</text>
</comment>
<evidence type="ECO:0000313" key="7">
    <source>
        <dbReference type="EMBL" id="SUM73855.1"/>
    </source>
</evidence>